<dbReference type="InterPro" id="IPR007712">
    <property type="entry name" value="RelE/ParE_toxin"/>
</dbReference>
<reference evidence="3 4" key="1">
    <citation type="submission" date="2024-02" db="EMBL/GenBank/DDBJ databases">
        <title>Adaptive strategies in a cosmopolitan and abundant soil bacterium.</title>
        <authorList>
            <person name="Carini P."/>
        </authorList>
    </citation>
    <scope>NUCLEOTIDE SEQUENCE [LARGE SCALE GENOMIC DNA]</scope>
    <source>
        <strain evidence="3 4">AZCC 1608</strain>
    </source>
</reference>
<dbReference type="InterPro" id="IPR051803">
    <property type="entry name" value="TA_system_RelE-like_toxin"/>
</dbReference>
<evidence type="ECO:0000313" key="3">
    <source>
        <dbReference type="EMBL" id="MEH2555438.1"/>
    </source>
</evidence>
<dbReference type="Pfam" id="PF05016">
    <property type="entry name" value="ParE_toxin"/>
    <property type="match status" value="1"/>
</dbReference>
<gene>
    <name evidence="3" type="ORF">V1286_002967</name>
</gene>
<comment type="similarity">
    <text evidence="1">Belongs to the RelE toxin family.</text>
</comment>
<dbReference type="PANTHER" id="PTHR33755">
    <property type="entry name" value="TOXIN PARE1-RELATED"/>
    <property type="match status" value="1"/>
</dbReference>
<dbReference type="Gene3D" id="3.30.2310.20">
    <property type="entry name" value="RelE-like"/>
    <property type="match status" value="1"/>
</dbReference>
<keyword evidence="2" id="KW-1277">Toxin-antitoxin system</keyword>
<evidence type="ECO:0000256" key="1">
    <source>
        <dbReference type="ARBA" id="ARBA00006226"/>
    </source>
</evidence>
<evidence type="ECO:0000256" key="2">
    <source>
        <dbReference type="ARBA" id="ARBA00022649"/>
    </source>
</evidence>
<evidence type="ECO:0000313" key="4">
    <source>
        <dbReference type="Proteomes" id="UP001364224"/>
    </source>
</evidence>
<proteinExistence type="inferred from homology"/>
<organism evidence="3 4">
    <name type="scientific">Bradyrhizobium algeriense</name>
    <dbReference type="NCBI Taxonomy" id="634784"/>
    <lineage>
        <taxon>Bacteria</taxon>
        <taxon>Pseudomonadati</taxon>
        <taxon>Pseudomonadota</taxon>
        <taxon>Alphaproteobacteria</taxon>
        <taxon>Hyphomicrobiales</taxon>
        <taxon>Nitrobacteraceae</taxon>
        <taxon>Bradyrhizobium</taxon>
    </lineage>
</organism>
<dbReference type="NCBIfam" id="TIGR02385">
    <property type="entry name" value="RelE_StbE"/>
    <property type="match status" value="1"/>
</dbReference>
<dbReference type="RefSeq" id="WP_334480526.1">
    <property type="nucleotide sequence ID" value="NZ_JAZHRV010000001.1"/>
</dbReference>
<dbReference type="InterPro" id="IPR035093">
    <property type="entry name" value="RelE/ParE_toxin_dom_sf"/>
</dbReference>
<keyword evidence="4" id="KW-1185">Reference proteome</keyword>
<dbReference type="Proteomes" id="UP001364224">
    <property type="component" value="Unassembled WGS sequence"/>
</dbReference>
<comment type="caution">
    <text evidence="3">The sequence shown here is derived from an EMBL/GenBank/DDBJ whole genome shotgun (WGS) entry which is preliminary data.</text>
</comment>
<name>A0ABU8BA75_9BRAD</name>
<sequence length="97" mass="11191">MRLRVTRRAAMQIEKALDYIEADSPQGANHVRERIQTLFRLLAQHPYAGQATDLPGVRRLTLSPYPYLIFYRVTDSDVIIQRMRHASRRPRSASGTP</sequence>
<dbReference type="EMBL" id="JAZHRV010000001">
    <property type="protein sequence ID" value="MEH2555438.1"/>
    <property type="molecule type" value="Genomic_DNA"/>
</dbReference>
<accession>A0ABU8BA75</accession>
<protein>
    <submittedName>
        <fullName evidence="3">Toxin ParE1/3/4</fullName>
    </submittedName>
</protein>